<keyword evidence="5 8" id="KW-0378">Hydrolase</keyword>
<comment type="catalytic activity">
    <reaction evidence="1 8">
        <text>a myo-inositol phosphate + H2O = myo-inositol + phosphate</text>
        <dbReference type="Rhea" id="RHEA:24056"/>
        <dbReference type="ChEBI" id="CHEBI:15377"/>
        <dbReference type="ChEBI" id="CHEBI:17268"/>
        <dbReference type="ChEBI" id="CHEBI:43474"/>
        <dbReference type="ChEBI" id="CHEBI:84139"/>
        <dbReference type="EC" id="3.1.3.25"/>
    </reaction>
</comment>
<dbReference type="Gene3D" id="3.30.540.10">
    <property type="entry name" value="Fructose-1,6-Bisphosphatase, subunit A, domain 1"/>
    <property type="match status" value="1"/>
</dbReference>
<sequence>MPFGDKSPVASGKVNLAPVLAEAIDIAREAGALLGDLFSKPRDIGYKGKIDLVTDADRAAEDLILGRLARAFPDHAFLAEESSGGRVSRPDPMPRYLWLVDPLDGTTNYAHGLPIYAVSIGLLVEGVPALGVVYDPSRDELFHGGVGLGAYLNDRPVRVSAEADLERSILATGFPYDLRVSVDNNLAHFTRFSYATQAIRRLGSAALDLCYVACGRLDGFWELKLHPWDTAAAAAFIPEAGGRVSDYAGGPFDVFGRQAVASNGALHEPILRVISADEP</sequence>
<comment type="cofactor">
    <cofactor evidence="2 7 8">
        <name>Mg(2+)</name>
        <dbReference type="ChEBI" id="CHEBI:18420"/>
    </cofactor>
</comment>
<evidence type="ECO:0000256" key="8">
    <source>
        <dbReference type="RuleBase" id="RU364068"/>
    </source>
</evidence>
<dbReference type="Proteomes" id="UP000177187">
    <property type="component" value="Unassembled WGS sequence"/>
</dbReference>
<dbReference type="AlphaFoldDB" id="A0A1F5EWZ3"/>
<dbReference type="EC" id="3.1.3.25" evidence="8"/>
<evidence type="ECO:0000256" key="7">
    <source>
        <dbReference type="PIRSR" id="PIRSR600760-2"/>
    </source>
</evidence>
<evidence type="ECO:0000313" key="10">
    <source>
        <dbReference type="Proteomes" id="UP000177187"/>
    </source>
</evidence>
<comment type="similarity">
    <text evidence="3 8">Belongs to the inositol monophosphatase superfamily.</text>
</comment>
<feature type="binding site" evidence="7">
    <location>
        <position position="80"/>
    </location>
    <ligand>
        <name>Mg(2+)</name>
        <dbReference type="ChEBI" id="CHEBI:18420"/>
        <label>1</label>
        <note>catalytic</note>
    </ligand>
</feature>
<dbReference type="PROSITE" id="PS00629">
    <property type="entry name" value="IMP_1"/>
    <property type="match status" value="1"/>
</dbReference>
<dbReference type="PANTHER" id="PTHR20854">
    <property type="entry name" value="INOSITOL MONOPHOSPHATASE"/>
    <property type="match status" value="1"/>
</dbReference>
<keyword evidence="4 7" id="KW-0479">Metal-binding</keyword>
<dbReference type="InterPro" id="IPR022337">
    <property type="entry name" value="Inositol_monophosphatase_SuhB"/>
</dbReference>
<dbReference type="FunFam" id="3.40.190.80:FF:000002">
    <property type="entry name" value="Inositol-1-monophosphatase"/>
    <property type="match status" value="1"/>
</dbReference>
<dbReference type="GO" id="GO:0007165">
    <property type="term" value="P:signal transduction"/>
    <property type="evidence" value="ECO:0007669"/>
    <property type="project" value="TreeGrafter"/>
</dbReference>
<dbReference type="CDD" id="cd01639">
    <property type="entry name" value="IMPase"/>
    <property type="match status" value="1"/>
</dbReference>
<dbReference type="GO" id="GO:0006020">
    <property type="term" value="P:inositol metabolic process"/>
    <property type="evidence" value="ECO:0007669"/>
    <property type="project" value="TreeGrafter"/>
</dbReference>
<gene>
    <name evidence="9" type="ORF">A2Y64_01540</name>
</gene>
<dbReference type="PRINTS" id="PR01959">
    <property type="entry name" value="SBIMPHPHTASE"/>
</dbReference>
<evidence type="ECO:0000256" key="3">
    <source>
        <dbReference type="ARBA" id="ARBA00009759"/>
    </source>
</evidence>
<dbReference type="GO" id="GO:0008934">
    <property type="term" value="F:inositol monophosphate 1-phosphatase activity"/>
    <property type="evidence" value="ECO:0007669"/>
    <property type="project" value="InterPro"/>
</dbReference>
<feature type="binding site" evidence="7">
    <location>
        <position position="103"/>
    </location>
    <ligand>
        <name>Mg(2+)</name>
        <dbReference type="ChEBI" id="CHEBI:18420"/>
        <label>1</label>
        <note>catalytic</note>
    </ligand>
</feature>
<feature type="binding site" evidence="7">
    <location>
        <position position="101"/>
    </location>
    <ligand>
        <name>Mg(2+)</name>
        <dbReference type="ChEBI" id="CHEBI:18420"/>
        <label>1</label>
        <note>catalytic</note>
    </ligand>
</feature>
<feature type="binding site" evidence="7">
    <location>
        <position position="104"/>
    </location>
    <ligand>
        <name>Mg(2+)</name>
        <dbReference type="ChEBI" id="CHEBI:18420"/>
        <label>1</label>
        <note>catalytic</note>
    </ligand>
</feature>
<dbReference type="GO" id="GO:0046872">
    <property type="term" value="F:metal ion binding"/>
    <property type="evidence" value="ECO:0007669"/>
    <property type="project" value="UniProtKB-KW"/>
</dbReference>
<proteinExistence type="inferred from homology"/>
<dbReference type="PANTHER" id="PTHR20854:SF4">
    <property type="entry name" value="INOSITOL-1-MONOPHOSPHATASE-RELATED"/>
    <property type="match status" value="1"/>
</dbReference>
<evidence type="ECO:0000256" key="1">
    <source>
        <dbReference type="ARBA" id="ARBA00001033"/>
    </source>
</evidence>
<protein>
    <recommendedName>
        <fullName evidence="8">Inositol-1-monophosphatase</fullName>
        <ecNumber evidence="8">3.1.3.25</ecNumber>
    </recommendedName>
</protein>
<dbReference type="InterPro" id="IPR033942">
    <property type="entry name" value="IMPase"/>
</dbReference>
<keyword evidence="6 7" id="KW-0460">Magnesium</keyword>
<dbReference type="EMBL" id="MFAF01000137">
    <property type="protein sequence ID" value="OGD71902.1"/>
    <property type="molecule type" value="Genomic_DNA"/>
</dbReference>
<feature type="binding site" evidence="7">
    <location>
        <position position="229"/>
    </location>
    <ligand>
        <name>Mg(2+)</name>
        <dbReference type="ChEBI" id="CHEBI:18420"/>
        <label>1</label>
        <note>catalytic</note>
    </ligand>
</feature>
<evidence type="ECO:0000313" key="9">
    <source>
        <dbReference type="EMBL" id="OGD71902.1"/>
    </source>
</evidence>
<reference evidence="9 10" key="1">
    <citation type="journal article" date="2016" name="Nat. Commun.">
        <title>Thousands of microbial genomes shed light on interconnected biogeochemical processes in an aquifer system.</title>
        <authorList>
            <person name="Anantharaman K."/>
            <person name="Brown C.T."/>
            <person name="Hug L.A."/>
            <person name="Sharon I."/>
            <person name="Castelle C.J."/>
            <person name="Probst A.J."/>
            <person name="Thomas B.C."/>
            <person name="Singh A."/>
            <person name="Wilkins M.J."/>
            <person name="Karaoz U."/>
            <person name="Brodie E.L."/>
            <person name="Williams K.H."/>
            <person name="Hubbard S.S."/>
            <person name="Banfield J.F."/>
        </authorList>
    </citation>
    <scope>NUCLEOTIDE SEQUENCE [LARGE SCALE GENOMIC DNA]</scope>
</reference>
<dbReference type="STRING" id="1817816.A2Y64_01540"/>
<dbReference type="Gene3D" id="3.40.190.80">
    <property type="match status" value="1"/>
</dbReference>
<evidence type="ECO:0000256" key="5">
    <source>
        <dbReference type="ARBA" id="ARBA00022801"/>
    </source>
</evidence>
<dbReference type="InterPro" id="IPR020583">
    <property type="entry name" value="Inositol_monoP_metal-BS"/>
</dbReference>
<dbReference type="SUPFAM" id="SSF56655">
    <property type="entry name" value="Carbohydrate phosphatase"/>
    <property type="match status" value="1"/>
</dbReference>
<evidence type="ECO:0000256" key="6">
    <source>
        <dbReference type="ARBA" id="ARBA00022842"/>
    </source>
</evidence>
<evidence type="ECO:0000256" key="2">
    <source>
        <dbReference type="ARBA" id="ARBA00001946"/>
    </source>
</evidence>
<dbReference type="InterPro" id="IPR000760">
    <property type="entry name" value="Inositol_monophosphatase-like"/>
</dbReference>
<comment type="caution">
    <text evidence="9">The sequence shown here is derived from an EMBL/GenBank/DDBJ whole genome shotgun (WGS) entry which is preliminary data.</text>
</comment>
<organism evidence="9 10">
    <name type="scientific">Candidatus Coatesbacteria bacterium RBG_13_66_14</name>
    <dbReference type="NCBI Taxonomy" id="1817816"/>
    <lineage>
        <taxon>Bacteria</taxon>
        <taxon>Candidatus Coatesiibacteriota</taxon>
    </lineage>
</organism>
<dbReference type="Pfam" id="PF00459">
    <property type="entry name" value="Inositol_P"/>
    <property type="match status" value="1"/>
</dbReference>
<name>A0A1F5EWZ3_9BACT</name>
<evidence type="ECO:0000256" key="4">
    <source>
        <dbReference type="ARBA" id="ARBA00022723"/>
    </source>
</evidence>
<accession>A0A1F5EWZ3</accession>
<dbReference type="PRINTS" id="PR00377">
    <property type="entry name" value="IMPHPHTASES"/>
</dbReference>
<dbReference type="FunFam" id="3.30.540.10:FF:000003">
    <property type="entry name" value="Inositol-1-monophosphatase"/>
    <property type="match status" value="1"/>
</dbReference>